<feature type="domain" description="VWFC" evidence="6">
    <location>
        <begin position="651"/>
        <end position="718"/>
    </location>
</feature>
<dbReference type="InterPro" id="IPR036084">
    <property type="entry name" value="Ser_inhib-like_sf"/>
</dbReference>
<accession>A0A9D3MLV4</accession>
<dbReference type="PANTHER" id="PTHR11339:SF384">
    <property type="entry name" value="MUCIN-2"/>
    <property type="match status" value="1"/>
</dbReference>
<evidence type="ECO:0000256" key="3">
    <source>
        <dbReference type="ARBA" id="ARBA00023180"/>
    </source>
</evidence>
<dbReference type="SUPFAM" id="SSF57567">
    <property type="entry name" value="Serine protease inhibitors"/>
    <property type="match status" value="1"/>
</dbReference>
<dbReference type="Gene3D" id="2.10.25.10">
    <property type="entry name" value="Laminin"/>
    <property type="match status" value="1"/>
</dbReference>
<evidence type="ECO:0000259" key="7">
    <source>
        <dbReference type="PROSITE" id="PS51233"/>
    </source>
</evidence>
<comment type="caution">
    <text evidence="8">The sequence shown here is derived from an EMBL/GenBank/DDBJ whole genome shotgun (WGS) entry which is preliminary data.</text>
</comment>
<feature type="disulfide bond" evidence="4">
    <location>
        <begin position="824"/>
        <end position="878"/>
    </location>
</feature>
<evidence type="ECO:0000256" key="1">
    <source>
        <dbReference type="ARBA" id="ARBA00022737"/>
    </source>
</evidence>
<feature type="domain" description="CTCK" evidence="5">
    <location>
        <begin position="799"/>
        <end position="886"/>
    </location>
</feature>
<feature type="non-terminal residue" evidence="8">
    <location>
        <position position="904"/>
    </location>
</feature>
<dbReference type="PROSITE" id="PS01225">
    <property type="entry name" value="CTCK_2"/>
    <property type="match status" value="1"/>
</dbReference>
<dbReference type="SUPFAM" id="SSF57603">
    <property type="entry name" value="FnI-like domain"/>
    <property type="match status" value="1"/>
</dbReference>
<keyword evidence="2 4" id="KW-1015">Disulfide bond</keyword>
<dbReference type="Proteomes" id="UP001044222">
    <property type="component" value="Unassembled WGS sequence"/>
</dbReference>
<keyword evidence="9" id="KW-1185">Reference proteome</keyword>
<reference evidence="8" key="1">
    <citation type="submission" date="2021-01" db="EMBL/GenBank/DDBJ databases">
        <title>A chromosome-scale assembly of European eel, Anguilla anguilla.</title>
        <authorList>
            <person name="Henkel C."/>
            <person name="Jong-Raadsen S.A."/>
            <person name="Dufour S."/>
            <person name="Weltzien F.-A."/>
            <person name="Palstra A.P."/>
            <person name="Pelster B."/>
            <person name="Spaink H.P."/>
            <person name="Van Den Thillart G.E."/>
            <person name="Jansen H."/>
            <person name="Zahm M."/>
            <person name="Klopp C."/>
            <person name="Cedric C."/>
            <person name="Louis A."/>
            <person name="Berthelot C."/>
            <person name="Parey E."/>
            <person name="Roest Crollius H."/>
            <person name="Montfort J."/>
            <person name="Robinson-Rechavi M."/>
            <person name="Bucao C."/>
            <person name="Bouchez O."/>
            <person name="Gislard M."/>
            <person name="Lluch J."/>
            <person name="Milhes M."/>
            <person name="Lampietro C."/>
            <person name="Lopez Roques C."/>
            <person name="Donnadieu C."/>
            <person name="Braasch I."/>
            <person name="Desvignes T."/>
            <person name="Postlethwait J."/>
            <person name="Bobe J."/>
            <person name="Guiguen Y."/>
            <person name="Dirks R."/>
        </authorList>
    </citation>
    <scope>NUCLEOTIDE SEQUENCE</scope>
    <source>
        <strain evidence="8">Tag_6206</strain>
        <tissue evidence="8">Liver</tissue>
    </source>
</reference>
<dbReference type="SMART" id="SM00216">
    <property type="entry name" value="VWD"/>
    <property type="match status" value="1"/>
</dbReference>
<dbReference type="PROSITE" id="PS01185">
    <property type="entry name" value="CTCK_1"/>
    <property type="match status" value="1"/>
</dbReference>
<dbReference type="InterPro" id="IPR014853">
    <property type="entry name" value="VWF/SSPO/ZAN-like_Cys-rich_dom"/>
</dbReference>
<dbReference type="InterPro" id="IPR050780">
    <property type="entry name" value="Mucin_vWF_Thrombospondin_sf"/>
</dbReference>
<organism evidence="8 9">
    <name type="scientific">Anguilla anguilla</name>
    <name type="common">European freshwater eel</name>
    <name type="synonym">Muraena anguilla</name>
    <dbReference type="NCBI Taxonomy" id="7936"/>
    <lineage>
        <taxon>Eukaryota</taxon>
        <taxon>Metazoa</taxon>
        <taxon>Chordata</taxon>
        <taxon>Craniata</taxon>
        <taxon>Vertebrata</taxon>
        <taxon>Euteleostomi</taxon>
        <taxon>Actinopterygii</taxon>
        <taxon>Neopterygii</taxon>
        <taxon>Teleostei</taxon>
        <taxon>Anguilliformes</taxon>
        <taxon>Anguillidae</taxon>
        <taxon>Anguilla</taxon>
    </lineage>
</organism>
<evidence type="ECO:0000259" key="6">
    <source>
        <dbReference type="PROSITE" id="PS50184"/>
    </source>
</evidence>
<proteinExistence type="predicted"/>
<dbReference type="SMART" id="SM00214">
    <property type="entry name" value="VWC"/>
    <property type="match status" value="3"/>
</dbReference>
<comment type="caution">
    <text evidence="4">Lacks conserved residue(s) required for the propagation of feature annotation.</text>
</comment>
<evidence type="ECO:0000256" key="4">
    <source>
        <dbReference type="PROSITE-ProRule" id="PRU00039"/>
    </source>
</evidence>
<sequence length="904" mass="100490">SELGQDVECNRSVGLICLNKNQGLQKQCFDYEIKVKCCQPCPSPGTSTITSLTTSDYIIRTGPTPTTPATSHLENMTTSFSSSLNPCTCLYNGTLFIPGKIIYNVTDHDGWCYKAYCNDTCSIEVEGSLCITTPATSTLTPTTTHLHGNCDTFHPPKKNGESWHYDNCTIATCHRGIVTSKPVQCDPVKSIACENGLPPIKVYDESGCCFQYECQCVCYGWGDPHYVTFDGNYYGFQGNCSYVLVKEILPKYNFSVIIDNYYCHAPDGLSCPQSLTVHYESFIIFITQEDIHGVFTNLIYINQEQIIPPFENNDFRITDNGIETLLVIPAIDARVSFRGLMFSIYLPYSLFHGNTEGQCGTCNNTRKDDCRLPNGTIDSSCSDMAHNWHVPENNQSYCQPPVPLPPAPDCDPPICKIITSKVFEKCHNVIPYEAFIEACKFDSCHMPDTHIGCKSLQMYAAMCLNSGICIDWRNFTNGECPYQCEEPKVYQACGSEVEHTCDARCNPKFMQQQNKFNQMDNVFTEGCFCPPGMTLFSSHSNVCVPSCEICALPNGKWKKVGETWVNGCQECICTTSLNVQCKPVECPSQLPVTCDEVGQVEVNETDGCCQKTRCMCNVTLCPATEHTCKVGYELKINMGVCCPTYKCRSKDVCVFNDTEYKPQDRVPKDKCKQCYCSPDVDSETHLHIIKCSPTVCETHCQLGFQYQTMPGQCCGNCVQTSCVIMLPDKSTYAIKPNETFNEPLNKCVKYACVKTGDLYITTEAKTICPDYHSEDCIPGTEVIAPGGCCHVCVPKYKPCTVTKTSSYIQSDDCQSIKPVEMTTCGGSCATYSMYSSQAKGLQRQCSCCQETDTNMKEVEMICPNGTYFRHSYINIEKCGCLQTECTIKEAIPAPAVAKLHQGPQ</sequence>
<evidence type="ECO:0000313" key="8">
    <source>
        <dbReference type="EMBL" id="KAG5848633.1"/>
    </source>
</evidence>
<dbReference type="SMART" id="SM00832">
    <property type="entry name" value="C8"/>
    <property type="match status" value="1"/>
</dbReference>
<dbReference type="EMBL" id="JAFIRN010000005">
    <property type="protein sequence ID" value="KAG5848633.1"/>
    <property type="molecule type" value="Genomic_DNA"/>
</dbReference>
<dbReference type="AlphaFoldDB" id="A0A9D3MLV4"/>
<gene>
    <name evidence="8" type="ORF">ANANG_G00100690</name>
</gene>
<name>A0A9D3MLV4_ANGAN</name>
<evidence type="ECO:0000259" key="5">
    <source>
        <dbReference type="PROSITE" id="PS01225"/>
    </source>
</evidence>
<dbReference type="PANTHER" id="PTHR11339">
    <property type="entry name" value="EXTRACELLULAR MATRIX GLYCOPROTEIN RELATED"/>
    <property type="match status" value="1"/>
</dbReference>
<feature type="disulfide bond" evidence="4">
    <location>
        <begin position="828"/>
        <end position="880"/>
    </location>
</feature>
<dbReference type="Pfam" id="PF00094">
    <property type="entry name" value="VWD"/>
    <property type="match status" value="1"/>
</dbReference>
<feature type="domain" description="VWFD" evidence="7">
    <location>
        <begin position="216"/>
        <end position="399"/>
    </location>
</feature>
<keyword evidence="1" id="KW-0677">Repeat</keyword>
<evidence type="ECO:0000313" key="9">
    <source>
        <dbReference type="Proteomes" id="UP001044222"/>
    </source>
</evidence>
<dbReference type="PROSITE" id="PS50184">
    <property type="entry name" value="VWFC_2"/>
    <property type="match status" value="2"/>
</dbReference>
<keyword evidence="3" id="KW-0325">Glycoprotein</keyword>
<dbReference type="PROSITE" id="PS01208">
    <property type="entry name" value="VWFC_1"/>
    <property type="match status" value="1"/>
</dbReference>
<dbReference type="InterPro" id="IPR006207">
    <property type="entry name" value="Cys_knot_C"/>
</dbReference>
<dbReference type="InterPro" id="IPR001846">
    <property type="entry name" value="VWF_type-D"/>
</dbReference>
<protein>
    <submittedName>
        <fullName evidence="8">Uncharacterized protein</fullName>
    </submittedName>
</protein>
<feature type="disulfide bond" evidence="4">
    <location>
        <begin position="813"/>
        <end position="862"/>
    </location>
</feature>
<dbReference type="Pfam" id="PF08742">
    <property type="entry name" value="C8"/>
    <property type="match status" value="1"/>
</dbReference>
<feature type="domain" description="VWFC" evidence="6">
    <location>
        <begin position="548"/>
        <end position="615"/>
    </location>
</feature>
<dbReference type="InterPro" id="IPR001007">
    <property type="entry name" value="VWF_dom"/>
</dbReference>
<dbReference type="PROSITE" id="PS51233">
    <property type="entry name" value="VWFD"/>
    <property type="match status" value="1"/>
</dbReference>
<dbReference type="SMART" id="SM00041">
    <property type="entry name" value="CT"/>
    <property type="match status" value="1"/>
</dbReference>
<evidence type="ECO:0000256" key="2">
    <source>
        <dbReference type="ARBA" id="ARBA00023157"/>
    </source>
</evidence>